<dbReference type="Proteomes" id="UP000177269">
    <property type="component" value="Unassembled WGS sequence"/>
</dbReference>
<dbReference type="SUPFAM" id="SSF52980">
    <property type="entry name" value="Restriction endonuclease-like"/>
    <property type="match status" value="1"/>
</dbReference>
<evidence type="ECO:0000313" key="2">
    <source>
        <dbReference type="EMBL" id="OHA42644.1"/>
    </source>
</evidence>
<protein>
    <recommendedName>
        <fullName evidence="1">Restriction endonuclease type II-like domain-containing protein</fullName>
    </recommendedName>
</protein>
<dbReference type="InterPro" id="IPR011335">
    <property type="entry name" value="Restrct_endonuc-II-like"/>
</dbReference>
<dbReference type="EMBL" id="MHSK01000008">
    <property type="protein sequence ID" value="OHA42644.1"/>
    <property type="molecule type" value="Genomic_DNA"/>
</dbReference>
<sequence length="240" mass="28041">MSSVDKNAVLVGVLKNRRDLNILLTEKWYRVPVKSAPKRSFKYVAFYQPAVFSKEGKRISYYARVSAYKKEKRMVMLPLERAHINANDDYFKISFSKIHKLSRPIRNKKPRRVIFGFTSVNRLRKAKNILELYDVNQTEEIIKSKLVKIGIKPLCQYFVRVNNKKRHYLDLAILCPKGKIAIECDNVKCHSSSAQRLKDNEKDHNLRNLGWTVVRLGEPEIMDNADRCVTKIKKLVKKMS</sequence>
<feature type="domain" description="Restriction endonuclease type II-like" evidence="1">
    <location>
        <begin position="164"/>
        <end position="233"/>
    </location>
</feature>
<comment type="caution">
    <text evidence="2">The sequence shown here is derived from an EMBL/GenBank/DDBJ whole genome shotgun (WGS) entry which is preliminary data.</text>
</comment>
<dbReference type="InterPro" id="IPR049468">
    <property type="entry name" value="Restrct_endonuc-II-like_dom"/>
</dbReference>
<evidence type="ECO:0000259" key="1">
    <source>
        <dbReference type="Pfam" id="PF18741"/>
    </source>
</evidence>
<accession>A0A1G2P2S7</accession>
<evidence type="ECO:0000313" key="3">
    <source>
        <dbReference type="Proteomes" id="UP000177269"/>
    </source>
</evidence>
<dbReference type="Gene3D" id="3.40.960.10">
    <property type="entry name" value="VSR Endonuclease"/>
    <property type="match status" value="1"/>
</dbReference>
<proteinExistence type="predicted"/>
<dbReference type="AlphaFoldDB" id="A0A1G2P2S7"/>
<organism evidence="2 3">
    <name type="scientific">Candidatus Taylorbacteria bacterium RIFCSPLOWO2_12_FULL_43_20</name>
    <dbReference type="NCBI Taxonomy" id="1802332"/>
    <lineage>
        <taxon>Bacteria</taxon>
        <taxon>Candidatus Tayloriibacteriota</taxon>
    </lineage>
</organism>
<reference evidence="2 3" key="1">
    <citation type="journal article" date="2016" name="Nat. Commun.">
        <title>Thousands of microbial genomes shed light on interconnected biogeochemical processes in an aquifer system.</title>
        <authorList>
            <person name="Anantharaman K."/>
            <person name="Brown C.T."/>
            <person name="Hug L.A."/>
            <person name="Sharon I."/>
            <person name="Castelle C.J."/>
            <person name="Probst A.J."/>
            <person name="Thomas B.C."/>
            <person name="Singh A."/>
            <person name="Wilkins M.J."/>
            <person name="Karaoz U."/>
            <person name="Brodie E.L."/>
            <person name="Williams K.H."/>
            <person name="Hubbard S.S."/>
            <person name="Banfield J.F."/>
        </authorList>
    </citation>
    <scope>NUCLEOTIDE SEQUENCE [LARGE SCALE GENOMIC DNA]</scope>
</reference>
<dbReference type="Pfam" id="PF18741">
    <property type="entry name" value="MTES_1575"/>
    <property type="match status" value="1"/>
</dbReference>
<gene>
    <name evidence="2" type="ORF">A3G52_00520</name>
</gene>
<name>A0A1G2P2S7_9BACT</name>